<accession>A0A3E0TLW5</accession>
<feature type="transmembrane region" description="Helical" evidence="4">
    <location>
        <begin position="34"/>
        <end position="57"/>
    </location>
</feature>
<feature type="transmembrane region" description="Helical" evidence="4">
    <location>
        <begin position="6"/>
        <end position="27"/>
    </location>
</feature>
<dbReference type="SUPFAM" id="SSF46689">
    <property type="entry name" value="Homeodomain-like"/>
    <property type="match status" value="1"/>
</dbReference>
<protein>
    <submittedName>
        <fullName evidence="6">AraC family transcriptional regulator</fullName>
    </submittedName>
</protein>
<sequence length="401" mass="44760">MAAISAQLVFNIFTLAIIAFSVNLSVLRSPERPAYLPLAVCLAAIGIVISQPTIVAVLPSLQIPVLIFSLPAILLIAPAFWCYVCGITATSPWHWRQVRKGHFIPSALGLMISFIALLVPTEAQYQLLVLGNENVIKSLSVSMRVTVVILLIATLLLMLTWILQSGFYFYQTVQRLTRYRQHLKHLFATTDSKEIRWLSWLLLAVGVVWLANAINILLDNFIFATQVNANIASGIILIMVWSIALWGLRQKPGFEELYTSQIAVEEVLTSSEPQQEKYQRSALTHEQANAIAAKIEQAMQQDQLYLDSSLSLQKLASHIHTSPNYISQTLNEALGASFFDYVNKYRIDAAKQKLKQTSDTVVDIAMAVGFNAKSSFYTAFKKETQQTPSQYRKSAHLAIAK</sequence>
<dbReference type="GO" id="GO:0003700">
    <property type="term" value="F:DNA-binding transcription factor activity"/>
    <property type="evidence" value="ECO:0007669"/>
    <property type="project" value="InterPro"/>
</dbReference>
<dbReference type="RefSeq" id="WP_116006619.1">
    <property type="nucleotide sequence ID" value="NZ_QUOU01000001.1"/>
</dbReference>
<evidence type="ECO:0000256" key="2">
    <source>
        <dbReference type="ARBA" id="ARBA00023125"/>
    </source>
</evidence>
<dbReference type="InterPro" id="IPR018060">
    <property type="entry name" value="HTH_AraC"/>
</dbReference>
<evidence type="ECO:0000313" key="6">
    <source>
        <dbReference type="EMBL" id="REL25488.1"/>
    </source>
</evidence>
<evidence type="ECO:0000313" key="7">
    <source>
        <dbReference type="Proteomes" id="UP000256478"/>
    </source>
</evidence>
<feature type="transmembrane region" description="Helical" evidence="4">
    <location>
        <begin position="230"/>
        <end position="248"/>
    </location>
</feature>
<dbReference type="InterPro" id="IPR018062">
    <property type="entry name" value="HTH_AraC-typ_CS"/>
</dbReference>
<organism evidence="6 7">
    <name type="scientific">Thalassotalea euphylliae</name>
    <dbReference type="NCBI Taxonomy" id="1655234"/>
    <lineage>
        <taxon>Bacteria</taxon>
        <taxon>Pseudomonadati</taxon>
        <taxon>Pseudomonadota</taxon>
        <taxon>Gammaproteobacteria</taxon>
        <taxon>Alteromonadales</taxon>
        <taxon>Colwelliaceae</taxon>
        <taxon>Thalassotalea</taxon>
    </lineage>
</organism>
<dbReference type="PROSITE" id="PS01124">
    <property type="entry name" value="HTH_ARAC_FAMILY_2"/>
    <property type="match status" value="1"/>
</dbReference>
<feature type="transmembrane region" description="Helical" evidence="4">
    <location>
        <begin position="197"/>
        <end position="218"/>
    </location>
</feature>
<dbReference type="AlphaFoldDB" id="A0A3E0TLW5"/>
<dbReference type="InterPro" id="IPR020449">
    <property type="entry name" value="Tscrpt_reg_AraC-type_HTH"/>
</dbReference>
<evidence type="ECO:0000256" key="3">
    <source>
        <dbReference type="ARBA" id="ARBA00023163"/>
    </source>
</evidence>
<keyword evidence="2" id="KW-0238">DNA-binding</keyword>
<reference evidence="6 7" key="1">
    <citation type="submission" date="2018-08" db="EMBL/GenBank/DDBJ databases">
        <title>Thalassotalea euphylliae genome.</title>
        <authorList>
            <person name="Summers S."/>
            <person name="Rice S.A."/>
            <person name="Freckelton M.L."/>
            <person name="Nedved B.T."/>
            <person name="Hadfield M.G."/>
        </authorList>
    </citation>
    <scope>NUCLEOTIDE SEQUENCE [LARGE SCALE GENOMIC DNA]</scope>
    <source>
        <strain evidence="6 7">H1</strain>
    </source>
</reference>
<dbReference type="Proteomes" id="UP000256478">
    <property type="component" value="Unassembled WGS sequence"/>
</dbReference>
<dbReference type="PANTHER" id="PTHR43280:SF2">
    <property type="entry name" value="HTH-TYPE TRANSCRIPTIONAL REGULATOR EXSA"/>
    <property type="match status" value="1"/>
</dbReference>
<dbReference type="PANTHER" id="PTHR43280">
    <property type="entry name" value="ARAC-FAMILY TRANSCRIPTIONAL REGULATOR"/>
    <property type="match status" value="1"/>
</dbReference>
<feature type="transmembrane region" description="Helical" evidence="4">
    <location>
        <begin position="101"/>
        <end position="121"/>
    </location>
</feature>
<keyword evidence="4" id="KW-0472">Membrane</keyword>
<evidence type="ECO:0000256" key="1">
    <source>
        <dbReference type="ARBA" id="ARBA00023015"/>
    </source>
</evidence>
<keyword evidence="4" id="KW-0812">Transmembrane</keyword>
<feature type="transmembrane region" description="Helical" evidence="4">
    <location>
        <begin position="63"/>
        <end position="89"/>
    </location>
</feature>
<dbReference type="SMART" id="SM00342">
    <property type="entry name" value="HTH_ARAC"/>
    <property type="match status" value="1"/>
</dbReference>
<gene>
    <name evidence="6" type="ORF">DXX93_02280</name>
</gene>
<keyword evidence="3" id="KW-0804">Transcription</keyword>
<name>A0A3E0TLW5_9GAMM</name>
<evidence type="ECO:0000259" key="5">
    <source>
        <dbReference type="PROSITE" id="PS01124"/>
    </source>
</evidence>
<keyword evidence="4" id="KW-1133">Transmembrane helix</keyword>
<feature type="transmembrane region" description="Helical" evidence="4">
    <location>
        <begin position="141"/>
        <end position="170"/>
    </location>
</feature>
<comment type="caution">
    <text evidence="6">The sequence shown here is derived from an EMBL/GenBank/DDBJ whole genome shotgun (WGS) entry which is preliminary data.</text>
</comment>
<dbReference type="GO" id="GO:0043565">
    <property type="term" value="F:sequence-specific DNA binding"/>
    <property type="evidence" value="ECO:0007669"/>
    <property type="project" value="InterPro"/>
</dbReference>
<dbReference type="InterPro" id="IPR009057">
    <property type="entry name" value="Homeodomain-like_sf"/>
</dbReference>
<dbReference type="Pfam" id="PF12833">
    <property type="entry name" value="HTH_18"/>
    <property type="match status" value="1"/>
</dbReference>
<dbReference type="EMBL" id="QUOU01000001">
    <property type="protein sequence ID" value="REL25488.1"/>
    <property type="molecule type" value="Genomic_DNA"/>
</dbReference>
<keyword evidence="1" id="KW-0805">Transcription regulation</keyword>
<dbReference type="PRINTS" id="PR00032">
    <property type="entry name" value="HTHARAC"/>
</dbReference>
<dbReference type="PROSITE" id="PS00041">
    <property type="entry name" value="HTH_ARAC_FAMILY_1"/>
    <property type="match status" value="1"/>
</dbReference>
<evidence type="ECO:0000256" key="4">
    <source>
        <dbReference type="SAM" id="Phobius"/>
    </source>
</evidence>
<dbReference type="OrthoDB" id="9814125at2"/>
<proteinExistence type="predicted"/>
<feature type="domain" description="HTH araC/xylS-type" evidence="5">
    <location>
        <begin position="289"/>
        <end position="394"/>
    </location>
</feature>
<dbReference type="Gene3D" id="1.10.10.60">
    <property type="entry name" value="Homeodomain-like"/>
    <property type="match status" value="2"/>
</dbReference>